<dbReference type="InterPro" id="IPR005624">
    <property type="entry name" value="PduO/GlcC-like"/>
</dbReference>
<dbReference type="SUPFAM" id="SSF143744">
    <property type="entry name" value="GlcG-like"/>
    <property type="match status" value="1"/>
</dbReference>
<dbReference type="EMBL" id="MLJW01000367">
    <property type="protein sequence ID" value="OIQ88572.1"/>
    <property type="molecule type" value="Genomic_DNA"/>
</dbReference>
<dbReference type="AlphaFoldDB" id="A0A1J5R906"/>
<dbReference type="PANTHER" id="PTHR28255:SF1">
    <property type="entry name" value="UPF0303 PROTEIN YBR137W"/>
    <property type="match status" value="1"/>
</dbReference>
<evidence type="ECO:0000313" key="1">
    <source>
        <dbReference type="EMBL" id="OIQ88572.1"/>
    </source>
</evidence>
<evidence type="ECO:0008006" key="2">
    <source>
        <dbReference type="Google" id="ProtNLM"/>
    </source>
</evidence>
<name>A0A1J5R906_9ZZZZ</name>
<gene>
    <name evidence="1" type="ORF">GALL_295510</name>
</gene>
<organism evidence="1">
    <name type="scientific">mine drainage metagenome</name>
    <dbReference type="NCBI Taxonomy" id="410659"/>
    <lineage>
        <taxon>unclassified sequences</taxon>
        <taxon>metagenomes</taxon>
        <taxon>ecological metagenomes</taxon>
    </lineage>
</organism>
<dbReference type="Pfam" id="PF03928">
    <property type="entry name" value="HbpS-like"/>
    <property type="match status" value="1"/>
</dbReference>
<protein>
    <recommendedName>
        <fullName evidence="2">Heme-degrading domain-containing protein</fullName>
    </recommendedName>
</protein>
<dbReference type="PANTHER" id="PTHR28255">
    <property type="match status" value="1"/>
</dbReference>
<dbReference type="Gene3D" id="3.30.450.150">
    <property type="entry name" value="Haem-degrading domain"/>
    <property type="match status" value="1"/>
</dbReference>
<dbReference type="PIRSF" id="PIRSF008757">
    <property type="entry name" value="UCP008757"/>
    <property type="match status" value="1"/>
</dbReference>
<reference evidence="1" key="1">
    <citation type="submission" date="2016-10" db="EMBL/GenBank/DDBJ databases">
        <title>Sequence of Gallionella enrichment culture.</title>
        <authorList>
            <person name="Poehlein A."/>
            <person name="Muehling M."/>
            <person name="Daniel R."/>
        </authorList>
    </citation>
    <scope>NUCLEOTIDE SEQUENCE</scope>
</reference>
<dbReference type="InterPro" id="IPR010371">
    <property type="entry name" value="YBR137W-like"/>
</dbReference>
<comment type="caution">
    <text evidence="1">The sequence shown here is derived from an EMBL/GenBank/DDBJ whole genome shotgun (WGS) entry which is preliminary data.</text>
</comment>
<dbReference type="InterPro" id="IPR038084">
    <property type="entry name" value="PduO/GlcC-like_sf"/>
</dbReference>
<sequence length="155" mass="16842">MDIEAERARVSAQERSLRAAPRGADAAWQLGCRLRDAALARGVALAIEVRLAGHTVFFHAMPGSAPCHADWVRRKRNTAEWQGTSSYAVGLAMRAEATTLHDKTGLPVRDYAQHGGSVALRSDDGVVWGSATVSGLTQLDDHELLVEVVRNWLDD</sequence>
<proteinExistence type="predicted"/>
<accession>A0A1J5R906</accession>